<reference evidence="18" key="3">
    <citation type="submission" date="2025-09" db="UniProtKB">
        <authorList>
            <consortium name="Ensembl"/>
        </authorList>
    </citation>
    <scope>IDENTIFICATION</scope>
</reference>
<keyword evidence="19" id="KW-1185">Reference proteome</keyword>
<dbReference type="PANTHER" id="PTHR24404">
    <property type="entry name" value="ZINC FINGER PROTEIN"/>
    <property type="match status" value="1"/>
</dbReference>
<dbReference type="InterPro" id="IPR050589">
    <property type="entry name" value="Ikaros_C2H2-ZF"/>
</dbReference>
<dbReference type="GO" id="GO:0008270">
    <property type="term" value="F:zinc ion binding"/>
    <property type="evidence" value="ECO:0007669"/>
    <property type="project" value="UniProtKB-KW"/>
</dbReference>
<evidence type="ECO:0000256" key="9">
    <source>
        <dbReference type="ARBA" id="ARBA00023163"/>
    </source>
</evidence>
<evidence type="ECO:0000256" key="4">
    <source>
        <dbReference type="ARBA" id="ARBA00022737"/>
    </source>
</evidence>
<evidence type="ECO:0000259" key="17">
    <source>
        <dbReference type="PROSITE" id="PS50157"/>
    </source>
</evidence>
<dbReference type="Gene3D" id="3.30.160.60">
    <property type="entry name" value="Classic Zinc Finger"/>
    <property type="match status" value="5"/>
</dbReference>
<comment type="subcellular location">
    <subcellularLocation>
        <location evidence="1">Nucleus</location>
    </subcellularLocation>
</comment>
<reference evidence="18 19" key="1">
    <citation type="journal article" date="2019" name="Proc. Natl. Acad. Sci. U.S.A.">
        <title>Regulatory changes in pterin and carotenoid genes underlie balanced color polymorphisms in the wall lizard.</title>
        <authorList>
            <person name="Andrade P."/>
            <person name="Pinho C."/>
            <person name="Perez I de Lanuza G."/>
            <person name="Afonso S."/>
            <person name="Brejcha J."/>
            <person name="Rubin C.J."/>
            <person name="Wallerman O."/>
            <person name="Pereira P."/>
            <person name="Sabatino S.J."/>
            <person name="Bellati A."/>
            <person name="Pellitteri-Rosa D."/>
            <person name="Bosakova Z."/>
            <person name="Bunikis I."/>
            <person name="Carretero M.A."/>
            <person name="Feiner N."/>
            <person name="Marsik P."/>
            <person name="Pauperio F."/>
            <person name="Salvi D."/>
            <person name="Soler L."/>
            <person name="While G.M."/>
            <person name="Uller T."/>
            <person name="Font E."/>
            <person name="Andersson L."/>
            <person name="Carneiro M."/>
        </authorList>
    </citation>
    <scope>NUCLEOTIDE SEQUENCE</scope>
</reference>
<dbReference type="GO" id="GO:0045893">
    <property type="term" value="P:positive regulation of DNA-templated transcription"/>
    <property type="evidence" value="ECO:0007669"/>
    <property type="project" value="UniProtKB-ARBA"/>
</dbReference>
<dbReference type="Proteomes" id="UP000472272">
    <property type="component" value="Chromosome 13"/>
</dbReference>
<accession>A0A670JBA2</accession>
<dbReference type="InterPro" id="IPR036236">
    <property type="entry name" value="Znf_C2H2_sf"/>
</dbReference>
<dbReference type="PANTHER" id="PTHR24404:SF114">
    <property type="entry name" value="KLUMPFUSS, ISOFORM B-RELATED"/>
    <property type="match status" value="1"/>
</dbReference>
<keyword evidence="3" id="KW-0479">Metal-binding</keyword>
<evidence type="ECO:0000256" key="3">
    <source>
        <dbReference type="ARBA" id="ARBA00022723"/>
    </source>
</evidence>
<dbReference type="InterPro" id="IPR013087">
    <property type="entry name" value="Znf_C2H2_type"/>
</dbReference>
<evidence type="ECO:0000256" key="10">
    <source>
        <dbReference type="ARBA" id="ARBA00023242"/>
    </source>
</evidence>
<evidence type="ECO:0000256" key="8">
    <source>
        <dbReference type="ARBA" id="ARBA00023125"/>
    </source>
</evidence>
<dbReference type="Pfam" id="PF00096">
    <property type="entry name" value="zf-C2H2"/>
    <property type="match status" value="3"/>
</dbReference>
<dbReference type="GO" id="GO:0000981">
    <property type="term" value="F:DNA-binding transcription factor activity, RNA polymerase II-specific"/>
    <property type="evidence" value="ECO:0007669"/>
    <property type="project" value="UniProtKB-ARBA"/>
</dbReference>
<reference evidence="18" key="2">
    <citation type="submission" date="2025-08" db="UniProtKB">
        <authorList>
            <consortium name="Ensembl"/>
        </authorList>
    </citation>
    <scope>IDENTIFICATION</scope>
</reference>
<feature type="domain" description="C2H2-type" evidence="17">
    <location>
        <begin position="336"/>
        <end position="364"/>
    </location>
</feature>
<feature type="domain" description="C2H2-type" evidence="17">
    <location>
        <begin position="278"/>
        <end position="305"/>
    </location>
</feature>
<keyword evidence="7" id="KW-0805">Transcription regulation</keyword>
<dbReference type="AlphaFoldDB" id="A0A670JBA2"/>
<dbReference type="GeneTree" id="ENSGT00940000158525"/>
<dbReference type="Pfam" id="PF13894">
    <property type="entry name" value="zf-C2H2_4"/>
    <property type="match status" value="1"/>
</dbReference>
<evidence type="ECO:0000256" key="13">
    <source>
        <dbReference type="ARBA" id="ARBA00080469"/>
    </source>
</evidence>
<dbReference type="GO" id="GO:0000978">
    <property type="term" value="F:RNA polymerase II cis-regulatory region sequence-specific DNA binding"/>
    <property type="evidence" value="ECO:0007669"/>
    <property type="project" value="UniProtKB-ARBA"/>
</dbReference>
<feature type="compositionally biased region" description="Low complexity" evidence="16">
    <location>
        <begin position="156"/>
        <end position="176"/>
    </location>
</feature>
<feature type="domain" description="C2H2-type" evidence="17">
    <location>
        <begin position="365"/>
        <end position="392"/>
    </location>
</feature>
<evidence type="ECO:0000256" key="7">
    <source>
        <dbReference type="ARBA" id="ARBA00023015"/>
    </source>
</evidence>
<evidence type="ECO:0000256" key="16">
    <source>
        <dbReference type="SAM" id="MobiDB-lite"/>
    </source>
</evidence>
<feature type="domain" description="C2H2-type" evidence="17">
    <location>
        <begin position="189"/>
        <end position="216"/>
    </location>
</feature>
<keyword evidence="5 15" id="KW-0863">Zinc-finger</keyword>
<dbReference type="FunFam" id="3.30.160.60:FF:000780">
    <property type="entry name" value="myc-associated zinc finger protein isoform X1"/>
    <property type="match status" value="1"/>
</dbReference>
<dbReference type="FunFam" id="3.30.160.60:FF:000108">
    <property type="entry name" value="Vascular endothelial zinc finger 1"/>
    <property type="match status" value="1"/>
</dbReference>
<feature type="domain" description="C2H2-type" evidence="17">
    <location>
        <begin position="306"/>
        <end position="333"/>
    </location>
</feature>
<dbReference type="Pfam" id="PF13912">
    <property type="entry name" value="zf-C2H2_6"/>
    <property type="match status" value="1"/>
</dbReference>
<comment type="subunit">
    <text evidence="11">Interacts with BPTF.</text>
</comment>
<gene>
    <name evidence="18" type="primary">MAZ</name>
</gene>
<keyword evidence="8" id="KW-0238">DNA-binding</keyword>
<keyword evidence="4" id="KW-0677">Repeat</keyword>
<evidence type="ECO:0000256" key="2">
    <source>
        <dbReference type="ARBA" id="ARBA00022553"/>
    </source>
</evidence>
<evidence type="ECO:0000313" key="19">
    <source>
        <dbReference type="Proteomes" id="UP000472272"/>
    </source>
</evidence>
<evidence type="ECO:0000256" key="6">
    <source>
        <dbReference type="ARBA" id="ARBA00022833"/>
    </source>
</evidence>
<sequence length="465" mass="49643">MDPSNWSSFIFQSHTQNPLQVGTEIQSRFFAAQGCSQSPFQVSSVWAPNGERWTPLKNDIYLRQLHLSAGDQNFLYELPQPQRTATTTAPPQQTATPAESLQVDLLPVLAAAQETAAAAAVVAAATGSAPSASTVDTAALKQQQPSASEGGGGQVAPSSQTTQAPTSQAASATQQQGDAQKKPKSKGPYICSLCAKEFKNGYNLRRHEAIHTGAKASRAGPTTMKMPTMVPLSLLSVSAIGGTTAATPAPAEGAGNTAGSGAGLVTTTASGKRIRKNHACEMCGKAFRDVYHLNRHKLSHSDEKPYQCPVCQQRFKRKDRMSYHVRSHDGAVHKPYICSHCGKSFSRPDHLNSHVRQVHSTERPFKCETCEAAFATKDRLRAHTVRHEEKVPCHVCGKMLSAAYITDHMKVHSQGPNHVCELCNKGTGEVCPLAAAVSAPPPAAVTVLPMEGASVVSQALPTQPW</sequence>
<protein>
    <recommendedName>
        <fullName evidence="12">Myc-associated zinc finger protein</fullName>
    </recommendedName>
    <alternativeName>
        <fullName evidence="13">Pur-1</fullName>
    </alternativeName>
    <alternativeName>
        <fullName evidence="14">Purine-binding transcription factor</fullName>
    </alternativeName>
</protein>
<keyword evidence="2" id="KW-0597">Phosphoprotein</keyword>
<dbReference type="GO" id="GO:0005634">
    <property type="term" value="C:nucleus"/>
    <property type="evidence" value="ECO:0007669"/>
    <property type="project" value="UniProtKB-SubCell"/>
</dbReference>
<evidence type="ECO:0000256" key="14">
    <source>
        <dbReference type="ARBA" id="ARBA00082285"/>
    </source>
</evidence>
<evidence type="ECO:0000256" key="1">
    <source>
        <dbReference type="ARBA" id="ARBA00004123"/>
    </source>
</evidence>
<name>A0A670JBA2_PODMU</name>
<dbReference type="SUPFAM" id="SSF57667">
    <property type="entry name" value="beta-beta-alpha zinc fingers"/>
    <property type="match status" value="3"/>
</dbReference>
<proteinExistence type="predicted"/>
<dbReference type="Ensembl" id="ENSPMRT00000022212.1">
    <property type="protein sequence ID" value="ENSPMRP00000020914.1"/>
    <property type="gene ID" value="ENSPMRG00000013601.1"/>
</dbReference>
<evidence type="ECO:0000313" key="18">
    <source>
        <dbReference type="Ensembl" id="ENSPMRP00000020914.1"/>
    </source>
</evidence>
<keyword evidence="6" id="KW-0862">Zinc</keyword>
<keyword evidence="9" id="KW-0804">Transcription</keyword>
<dbReference type="SMART" id="SM00355">
    <property type="entry name" value="ZnF_C2H2"/>
    <property type="match status" value="6"/>
</dbReference>
<evidence type="ECO:0000256" key="15">
    <source>
        <dbReference type="PROSITE-ProRule" id="PRU00042"/>
    </source>
</evidence>
<dbReference type="PROSITE" id="PS00028">
    <property type="entry name" value="ZINC_FINGER_C2H2_1"/>
    <property type="match status" value="5"/>
</dbReference>
<dbReference type="FunFam" id="3.30.160.60:FF:000859">
    <property type="entry name" value="myc-associated zinc finger protein isoform X2"/>
    <property type="match status" value="1"/>
</dbReference>
<evidence type="ECO:0000256" key="11">
    <source>
        <dbReference type="ARBA" id="ARBA00066158"/>
    </source>
</evidence>
<dbReference type="FunFam" id="3.30.160.60:FF:000095">
    <property type="entry name" value="Vascular endothelial zinc finger 1"/>
    <property type="match status" value="1"/>
</dbReference>
<dbReference type="PROSITE" id="PS50157">
    <property type="entry name" value="ZINC_FINGER_C2H2_2"/>
    <property type="match status" value="5"/>
</dbReference>
<feature type="region of interest" description="Disordered" evidence="16">
    <location>
        <begin position="135"/>
        <end position="186"/>
    </location>
</feature>
<keyword evidence="10" id="KW-0539">Nucleus</keyword>
<evidence type="ECO:0000256" key="12">
    <source>
        <dbReference type="ARBA" id="ARBA00071313"/>
    </source>
</evidence>
<organism evidence="18 19">
    <name type="scientific">Podarcis muralis</name>
    <name type="common">Wall lizard</name>
    <name type="synonym">Lacerta muralis</name>
    <dbReference type="NCBI Taxonomy" id="64176"/>
    <lineage>
        <taxon>Eukaryota</taxon>
        <taxon>Metazoa</taxon>
        <taxon>Chordata</taxon>
        <taxon>Craniata</taxon>
        <taxon>Vertebrata</taxon>
        <taxon>Euteleostomi</taxon>
        <taxon>Lepidosauria</taxon>
        <taxon>Squamata</taxon>
        <taxon>Bifurcata</taxon>
        <taxon>Unidentata</taxon>
        <taxon>Episquamata</taxon>
        <taxon>Laterata</taxon>
        <taxon>Lacertibaenia</taxon>
        <taxon>Lacertidae</taxon>
        <taxon>Podarcis</taxon>
    </lineage>
</organism>
<evidence type="ECO:0000256" key="5">
    <source>
        <dbReference type="ARBA" id="ARBA00022771"/>
    </source>
</evidence>